<accession>A0A644Y004</accession>
<comment type="caution">
    <text evidence="1">The sequence shown here is derived from an EMBL/GenBank/DDBJ whole genome shotgun (WGS) entry which is preliminary data.</text>
</comment>
<organism evidence="1">
    <name type="scientific">bioreactor metagenome</name>
    <dbReference type="NCBI Taxonomy" id="1076179"/>
    <lineage>
        <taxon>unclassified sequences</taxon>
        <taxon>metagenomes</taxon>
        <taxon>ecological metagenomes</taxon>
    </lineage>
</organism>
<reference evidence="1" key="1">
    <citation type="submission" date="2019-08" db="EMBL/GenBank/DDBJ databases">
        <authorList>
            <person name="Kucharzyk K."/>
            <person name="Murdoch R.W."/>
            <person name="Higgins S."/>
            <person name="Loffler F."/>
        </authorList>
    </citation>
    <scope>NUCLEOTIDE SEQUENCE</scope>
</reference>
<name>A0A644Y004_9ZZZZ</name>
<proteinExistence type="predicted"/>
<sequence>MDRVETPDIQSLEHWENQLQSFQGVFQGSLHLLVDVELAGILGKGINKVHLWGDVQQGVAPGLDQRRDQCEVNGGGFDCFAEIGLRRFEKGIGT</sequence>
<dbReference type="EMBL" id="VSSQ01003680">
    <property type="protein sequence ID" value="MPM21852.1"/>
    <property type="molecule type" value="Genomic_DNA"/>
</dbReference>
<gene>
    <name evidence="1" type="ORF">SDC9_68302</name>
</gene>
<dbReference type="AlphaFoldDB" id="A0A644Y004"/>
<evidence type="ECO:0000313" key="1">
    <source>
        <dbReference type="EMBL" id="MPM21852.1"/>
    </source>
</evidence>
<protein>
    <submittedName>
        <fullName evidence="1">Uncharacterized protein</fullName>
    </submittedName>
</protein>